<keyword evidence="2" id="KW-1185">Reference proteome</keyword>
<proteinExistence type="predicted"/>
<reference evidence="1 2" key="1">
    <citation type="submission" date="2020-07" db="EMBL/GenBank/DDBJ databases">
        <title>Transfer of Campylobacter canadensis to the novel genus Avispirillum gen. nov., that also includes two novel species recovered from migratory waterfowl: Avispirillum anseris sp. nov. and Avispirillum brantae sp. nov.</title>
        <authorList>
            <person name="Miller W.G."/>
            <person name="Chapman M.H."/>
            <person name="Yee E."/>
            <person name="Inglis G.D."/>
        </authorList>
    </citation>
    <scope>NUCLEOTIDE SEQUENCE [LARGE SCALE GENOMIC DNA]</scope>
    <source>
        <strain evidence="1 2">L283</strain>
    </source>
</reference>
<comment type="caution">
    <text evidence="1">The sequence shown here is derived from an EMBL/GenBank/DDBJ whole genome shotgun (WGS) entry which is preliminary data.</text>
</comment>
<evidence type="ECO:0000313" key="2">
    <source>
        <dbReference type="Proteomes" id="UP000786183"/>
    </source>
</evidence>
<dbReference type="EMBL" id="JACGBB010000011">
    <property type="protein sequence ID" value="MBZ7987629.1"/>
    <property type="molecule type" value="Genomic_DNA"/>
</dbReference>
<dbReference type="Pfam" id="PF03382">
    <property type="entry name" value="DUF285"/>
    <property type="match status" value="3"/>
</dbReference>
<organism evidence="1 2">
    <name type="scientific">Campylobacter canadensis</name>
    <dbReference type="NCBI Taxonomy" id="449520"/>
    <lineage>
        <taxon>Bacteria</taxon>
        <taxon>Pseudomonadati</taxon>
        <taxon>Campylobacterota</taxon>
        <taxon>Epsilonproteobacteria</taxon>
        <taxon>Campylobacterales</taxon>
        <taxon>Campylobacteraceae</taxon>
        <taxon>Campylobacter</taxon>
    </lineage>
</organism>
<name>A0ABS7WS93_9BACT</name>
<dbReference type="RefSeq" id="WP_224323802.1">
    <property type="nucleotide sequence ID" value="NZ_JACGBB010000011.1"/>
</dbReference>
<accession>A0ABS7WS93</accession>
<sequence length="492" mass="57140">MKFLPENKTELKELLSNKSINLADINTSLITDMSYLFYNTTRSNFDGINTWDTSKVESFEGMFAKASNFNEIITFNTCNANNLSKMFFACEKLNQALVLDVKNASDISEMFYGCENLNSKISFKNSENIQNASMLFKNCKKLNVKINYEFANLLNADEILSYCYKLNQEIRLIAPKLKSANAMFSYSSNLNSDVLIKSNDLIEAKELFSNCYEMRAKITLDIDFSKLLYTSFMFLSCNNLRHVDIAFREDVDFYTAFIGCDKLDKKIIRIHNSNKYYKIKNFEGYKRDDIDAKTLLKLRNDSKVSKIYTHKIEYIDGLIYLANTDEELLNMEFKNNCFIPKNKDELKRLIYEFNASLDMIDVCNIDDFSYLFADKLSNDFDFKPLKNWNTSNAINMQAMFLGQSNFNQKITFNTKNVKNYKQMFAGCKNLSKVPLLDTFNAENMQEMFNNCPRIKIINESKEFVILQGSGDLNKDKIKYKIPKNTIIKAKND</sequence>
<evidence type="ECO:0000313" key="1">
    <source>
        <dbReference type="EMBL" id="MBZ7987629.1"/>
    </source>
</evidence>
<protein>
    <submittedName>
        <fullName evidence="1">BspA family leucine-rich repeat surface protein</fullName>
    </submittedName>
</protein>
<dbReference type="InterPro" id="IPR005046">
    <property type="entry name" value="DUF285"/>
</dbReference>
<gene>
    <name evidence="1" type="ORF">AVCANL283_05890</name>
</gene>
<dbReference type="Proteomes" id="UP000786183">
    <property type="component" value="Unassembled WGS sequence"/>
</dbReference>